<comment type="caution">
    <text evidence="1">The sequence shown here is derived from an EMBL/GenBank/DDBJ whole genome shotgun (WGS) entry which is preliminary data.</text>
</comment>
<gene>
    <name evidence="1" type="ORF">BU25DRAFT_364299</name>
</gene>
<keyword evidence="2" id="KW-1185">Reference proteome</keyword>
<organism evidence="1 2">
    <name type="scientific">Macroventuria anomochaeta</name>
    <dbReference type="NCBI Taxonomy" id="301207"/>
    <lineage>
        <taxon>Eukaryota</taxon>
        <taxon>Fungi</taxon>
        <taxon>Dikarya</taxon>
        <taxon>Ascomycota</taxon>
        <taxon>Pezizomycotina</taxon>
        <taxon>Dothideomycetes</taxon>
        <taxon>Pleosporomycetidae</taxon>
        <taxon>Pleosporales</taxon>
        <taxon>Pleosporineae</taxon>
        <taxon>Didymellaceae</taxon>
        <taxon>Macroventuria</taxon>
    </lineage>
</organism>
<reference evidence="1" key="1">
    <citation type="journal article" date="2020" name="Stud. Mycol.">
        <title>101 Dothideomycetes genomes: a test case for predicting lifestyles and emergence of pathogens.</title>
        <authorList>
            <person name="Haridas S."/>
            <person name="Albert R."/>
            <person name="Binder M."/>
            <person name="Bloem J."/>
            <person name="Labutti K."/>
            <person name="Salamov A."/>
            <person name="Andreopoulos B."/>
            <person name="Baker S."/>
            <person name="Barry K."/>
            <person name="Bills G."/>
            <person name="Bluhm B."/>
            <person name="Cannon C."/>
            <person name="Castanera R."/>
            <person name="Culley D."/>
            <person name="Daum C."/>
            <person name="Ezra D."/>
            <person name="Gonzalez J."/>
            <person name="Henrissat B."/>
            <person name="Kuo A."/>
            <person name="Liang C."/>
            <person name="Lipzen A."/>
            <person name="Lutzoni F."/>
            <person name="Magnuson J."/>
            <person name="Mondo S."/>
            <person name="Nolan M."/>
            <person name="Ohm R."/>
            <person name="Pangilinan J."/>
            <person name="Park H.-J."/>
            <person name="Ramirez L."/>
            <person name="Alfaro M."/>
            <person name="Sun H."/>
            <person name="Tritt A."/>
            <person name="Yoshinaga Y."/>
            <person name="Zwiers L.-H."/>
            <person name="Turgeon B."/>
            <person name="Goodwin S."/>
            <person name="Spatafora J."/>
            <person name="Crous P."/>
            <person name="Grigoriev I."/>
        </authorList>
    </citation>
    <scope>NUCLEOTIDE SEQUENCE</scope>
    <source>
        <strain evidence="1">CBS 525.71</strain>
    </source>
</reference>
<proteinExistence type="predicted"/>
<dbReference type="EMBL" id="MU006710">
    <property type="protein sequence ID" value="KAF2629247.1"/>
    <property type="molecule type" value="Genomic_DNA"/>
</dbReference>
<sequence length="299" mass="32403">MSIPPPESGYAFVGLSNLHNDIYHSISAKETPTLHQPGKVILITGAGRGIGRAIALQYAHAGVAGIILCARTNDQLDEVESRIKAINADIRVRKQSIDVSSDSAVAALAKEVESEEDRLDVLVNNAGHSAAWIPLHESNPSDWWRTQEVNFKGPYLLTHAFLPLLLKTAEKTGHVNIVNMSSMGALQVNAIASSYNSSKLALCRLTEHTDVGYADKGVNVVSLNPGGVVTTLANQEIEILKPYLNDTPELCGGFVVWLTAEPRKWLGGRYVAAPWDVNALEQLKDEIVNGDKLKVKLVV</sequence>
<evidence type="ECO:0000313" key="1">
    <source>
        <dbReference type="EMBL" id="KAF2629247.1"/>
    </source>
</evidence>
<protein>
    <submittedName>
        <fullName evidence="1">Oxidoreductase ucpA</fullName>
    </submittedName>
</protein>
<accession>A0ACB6S6V5</accession>
<dbReference type="Proteomes" id="UP000799754">
    <property type="component" value="Unassembled WGS sequence"/>
</dbReference>
<evidence type="ECO:0000313" key="2">
    <source>
        <dbReference type="Proteomes" id="UP000799754"/>
    </source>
</evidence>
<name>A0ACB6S6V5_9PLEO</name>